<dbReference type="AlphaFoldDB" id="A0A9P6LUB3"/>
<dbReference type="Proteomes" id="UP000749646">
    <property type="component" value="Unassembled WGS sequence"/>
</dbReference>
<accession>A0A9P6LUB3</accession>
<feature type="chain" id="PRO_5040256153" description="C-type lectin domain-containing protein" evidence="1">
    <location>
        <begin position="26"/>
        <end position="159"/>
    </location>
</feature>
<evidence type="ECO:0000313" key="2">
    <source>
        <dbReference type="EMBL" id="KAF9941112.1"/>
    </source>
</evidence>
<gene>
    <name evidence="2" type="ORF">BGZ65_005005</name>
</gene>
<dbReference type="SUPFAM" id="SSF56436">
    <property type="entry name" value="C-type lectin-like"/>
    <property type="match status" value="1"/>
</dbReference>
<dbReference type="OrthoDB" id="2390509at2759"/>
<feature type="signal peptide" evidence="1">
    <location>
        <begin position="1"/>
        <end position="25"/>
    </location>
</feature>
<comment type="caution">
    <text evidence="2">The sequence shown here is derived from an EMBL/GenBank/DDBJ whole genome shotgun (WGS) entry which is preliminary data.</text>
</comment>
<sequence>MKSFKFATGFSGVLVLTWVVFSAQGHRPLNHQSRQGGERGQFQPHADFALQEDLLLGQQQQNQYQQVHFGTVAPSGNGGPPCRARARVYLPDMQSFLIQTPLNYQEAVQACVACGSELVSIDGTNLERFREAFSSLGLYGDQHFWVNSSGSNLTSPLML</sequence>
<evidence type="ECO:0008006" key="4">
    <source>
        <dbReference type="Google" id="ProtNLM"/>
    </source>
</evidence>
<dbReference type="InterPro" id="IPR016187">
    <property type="entry name" value="CTDL_fold"/>
</dbReference>
<dbReference type="EMBL" id="JAAAHW010009430">
    <property type="protein sequence ID" value="KAF9941112.1"/>
    <property type="molecule type" value="Genomic_DNA"/>
</dbReference>
<reference evidence="2" key="1">
    <citation type="journal article" date="2020" name="Fungal Divers.">
        <title>Resolving the Mortierellaceae phylogeny through synthesis of multi-gene phylogenetics and phylogenomics.</title>
        <authorList>
            <person name="Vandepol N."/>
            <person name="Liber J."/>
            <person name="Desiro A."/>
            <person name="Na H."/>
            <person name="Kennedy M."/>
            <person name="Barry K."/>
            <person name="Grigoriev I.V."/>
            <person name="Miller A.N."/>
            <person name="O'Donnell K."/>
            <person name="Stajich J.E."/>
            <person name="Bonito G."/>
        </authorList>
    </citation>
    <scope>NUCLEOTIDE SEQUENCE</scope>
    <source>
        <strain evidence="2">MES-2147</strain>
    </source>
</reference>
<organism evidence="2 3">
    <name type="scientific">Modicella reniformis</name>
    <dbReference type="NCBI Taxonomy" id="1440133"/>
    <lineage>
        <taxon>Eukaryota</taxon>
        <taxon>Fungi</taxon>
        <taxon>Fungi incertae sedis</taxon>
        <taxon>Mucoromycota</taxon>
        <taxon>Mortierellomycotina</taxon>
        <taxon>Mortierellomycetes</taxon>
        <taxon>Mortierellales</taxon>
        <taxon>Mortierellaceae</taxon>
        <taxon>Modicella</taxon>
    </lineage>
</organism>
<evidence type="ECO:0000313" key="3">
    <source>
        <dbReference type="Proteomes" id="UP000749646"/>
    </source>
</evidence>
<dbReference type="CDD" id="cd00037">
    <property type="entry name" value="CLECT"/>
    <property type="match status" value="1"/>
</dbReference>
<evidence type="ECO:0000256" key="1">
    <source>
        <dbReference type="SAM" id="SignalP"/>
    </source>
</evidence>
<proteinExistence type="predicted"/>
<name>A0A9P6LUB3_9FUNG</name>
<keyword evidence="1" id="KW-0732">Signal</keyword>
<protein>
    <recommendedName>
        <fullName evidence="4">C-type lectin domain-containing protein</fullName>
    </recommendedName>
</protein>
<keyword evidence="3" id="KW-1185">Reference proteome</keyword>